<keyword evidence="2 4" id="KW-0547">Nucleotide-binding</keyword>
<dbReference type="Pfam" id="PF13535">
    <property type="entry name" value="ATP-grasp_4"/>
    <property type="match status" value="1"/>
</dbReference>
<dbReference type="GO" id="GO:0016874">
    <property type="term" value="F:ligase activity"/>
    <property type="evidence" value="ECO:0007669"/>
    <property type="project" value="UniProtKB-KW"/>
</dbReference>
<keyword evidence="1 6" id="KW-0436">Ligase</keyword>
<evidence type="ECO:0000256" key="2">
    <source>
        <dbReference type="ARBA" id="ARBA00022741"/>
    </source>
</evidence>
<dbReference type="PANTHER" id="PTHR43585:SF2">
    <property type="entry name" value="ATP-GRASP ENZYME FSQD"/>
    <property type="match status" value="1"/>
</dbReference>
<evidence type="ECO:0000256" key="1">
    <source>
        <dbReference type="ARBA" id="ARBA00022598"/>
    </source>
</evidence>
<dbReference type="SUPFAM" id="SSF56059">
    <property type="entry name" value="Glutathione synthetase ATP-binding domain-like"/>
    <property type="match status" value="1"/>
</dbReference>
<dbReference type="Gene3D" id="3.40.50.20">
    <property type="match status" value="1"/>
</dbReference>
<dbReference type="Proteomes" id="UP000238701">
    <property type="component" value="Unassembled WGS sequence"/>
</dbReference>
<dbReference type="InterPro" id="IPR011761">
    <property type="entry name" value="ATP-grasp"/>
</dbReference>
<evidence type="ECO:0000256" key="3">
    <source>
        <dbReference type="ARBA" id="ARBA00022840"/>
    </source>
</evidence>
<name>A0A2U3KDZ2_9BACT</name>
<organism evidence="6 7">
    <name type="scientific">Candidatus Sulfotelmatobacter kueseliae</name>
    <dbReference type="NCBI Taxonomy" id="2042962"/>
    <lineage>
        <taxon>Bacteria</taxon>
        <taxon>Pseudomonadati</taxon>
        <taxon>Acidobacteriota</taxon>
        <taxon>Terriglobia</taxon>
        <taxon>Terriglobales</taxon>
        <taxon>Candidatus Korobacteraceae</taxon>
        <taxon>Candidatus Sulfotelmatobacter</taxon>
    </lineage>
</organism>
<dbReference type="GO" id="GO:0046872">
    <property type="term" value="F:metal ion binding"/>
    <property type="evidence" value="ECO:0007669"/>
    <property type="project" value="InterPro"/>
</dbReference>
<dbReference type="AlphaFoldDB" id="A0A2U3KDZ2"/>
<dbReference type="Gene3D" id="3.30.470.20">
    <property type="entry name" value="ATP-grasp fold, B domain"/>
    <property type="match status" value="1"/>
</dbReference>
<dbReference type="EMBL" id="OMOD01000101">
    <property type="protein sequence ID" value="SPF37894.1"/>
    <property type="molecule type" value="Genomic_DNA"/>
</dbReference>
<evidence type="ECO:0000313" key="7">
    <source>
        <dbReference type="Proteomes" id="UP000238701"/>
    </source>
</evidence>
<evidence type="ECO:0000259" key="5">
    <source>
        <dbReference type="PROSITE" id="PS50975"/>
    </source>
</evidence>
<protein>
    <submittedName>
        <fullName evidence="6">ATP-dependent carboxylate-amine ligase domain protein, ATP-grasp</fullName>
    </submittedName>
</protein>
<dbReference type="OrthoDB" id="9803907at2"/>
<dbReference type="GO" id="GO:0005524">
    <property type="term" value="F:ATP binding"/>
    <property type="evidence" value="ECO:0007669"/>
    <property type="project" value="UniProtKB-UniRule"/>
</dbReference>
<gene>
    <name evidence="6" type="ORF">SBA1_190026</name>
</gene>
<reference evidence="7" key="1">
    <citation type="submission" date="2018-02" db="EMBL/GenBank/DDBJ databases">
        <authorList>
            <person name="Hausmann B."/>
        </authorList>
    </citation>
    <scope>NUCLEOTIDE SEQUENCE [LARGE SCALE GENOMIC DNA]</scope>
    <source>
        <strain evidence="7">Peat soil MAG SbA1</strain>
    </source>
</reference>
<proteinExistence type="predicted"/>
<evidence type="ECO:0000313" key="6">
    <source>
        <dbReference type="EMBL" id="SPF37894.1"/>
    </source>
</evidence>
<feature type="domain" description="ATP-grasp" evidence="5">
    <location>
        <begin position="119"/>
        <end position="312"/>
    </location>
</feature>
<dbReference type="Gene3D" id="3.30.1490.20">
    <property type="entry name" value="ATP-grasp fold, A domain"/>
    <property type="match status" value="1"/>
</dbReference>
<sequence>MADPRPLTFLCITTYEKGQEFMRECKRQGCRVILLTAEKLRDANWPRESLEDSFYLPAEIPLADIVKAVTHLARTRKLNRIVALDEYDMETAATLREHLRVPGMGLTTMRYFRDKLAMRMRALDRHVRVPDFVPVVNHDDIRYYLEHVPGPWVLKPRQEASAIGIKKIHAADQLWPVLHQLGDKQSSFLIEKFVPGEVYHVDSAVSENEIVFANVSKYGQPPMNVAHGGVFTTLTVPRGSDADNGLRAMNRDLIAALGLVRGVAHAEFIQAHDDGNFYFLECAARVGGAYINEMVEAATGINLWREWARIEIAGGDGSYKLPPAREEYAGVILSLARQEDPDTSGYNDPEVCLRIRRHHHAGLVLRSADPERIPALLADYARRFAEEFLAVEPPRDKPTA</sequence>
<accession>A0A2U3KDZ2</accession>
<dbReference type="InterPro" id="IPR052032">
    <property type="entry name" value="ATP-dep_AA_Ligase"/>
</dbReference>
<keyword evidence="3 4" id="KW-0067">ATP-binding</keyword>
<dbReference type="InterPro" id="IPR013815">
    <property type="entry name" value="ATP_grasp_subdomain_1"/>
</dbReference>
<evidence type="ECO:0000256" key="4">
    <source>
        <dbReference type="PROSITE-ProRule" id="PRU00409"/>
    </source>
</evidence>
<dbReference type="PROSITE" id="PS50975">
    <property type="entry name" value="ATP_GRASP"/>
    <property type="match status" value="1"/>
</dbReference>
<dbReference type="PANTHER" id="PTHR43585">
    <property type="entry name" value="FUMIPYRROLE BIOSYNTHESIS PROTEIN C"/>
    <property type="match status" value="1"/>
</dbReference>